<feature type="transmembrane region" description="Helical" evidence="12">
    <location>
        <begin position="141"/>
        <end position="157"/>
    </location>
</feature>
<accession>A0A482XAH9</accession>
<dbReference type="InParanoid" id="A0A482XAH9"/>
<feature type="transmembrane region" description="Helical" evidence="12">
    <location>
        <begin position="335"/>
        <end position="357"/>
    </location>
</feature>
<evidence type="ECO:0000256" key="13">
    <source>
        <dbReference type="SAM" id="MobiDB-lite"/>
    </source>
</evidence>
<dbReference type="PANTHER" id="PTHR22760">
    <property type="entry name" value="GLYCOSYLTRANSFERASE"/>
    <property type="match status" value="1"/>
</dbReference>
<organism evidence="15 16">
    <name type="scientific">Laodelphax striatellus</name>
    <name type="common">Small brown planthopper</name>
    <name type="synonym">Delphax striatella</name>
    <dbReference type="NCBI Taxonomy" id="195883"/>
    <lineage>
        <taxon>Eukaryota</taxon>
        <taxon>Metazoa</taxon>
        <taxon>Ecdysozoa</taxon>
        <taxon>Arthropoda</taxon>
        <taxon>Hexapoda</taxon>
        <taxon>Insecta</taxon>
        <taxon>Pterygota</taxon>
        <taxon>Neoptera</taxon>
        <taxon>Paraneoptera</taxon>
        <taxon>Hemiptera</taxon>
        <taxon>Auchenorrhyncha</taxon>
        <taxon>Fulgoroidea</taxon>
        <taxon>Delphacidae</taxon>
        <taxon>Criomorphinae</taxon>
        <taxon>Laodelphax</taxon>
    </lineage>
</organism>
<feature type="compositionally biased region" description="Basic and acidic residues" evidence="13">
    <location>
        <begin position="845"/>
        <end position="873"/>
    </location>
</feature>
<sequence>MALEQALFVIAAVHLLFCPYTKVEESFNLQAMHDILHHRTNLSEYDHHEFPGVVPRTFIGPLVISFLSSPFFILIQMLGASKFITQYVVRSILGLSVLMAFHRFYLTIKNVFGRETAQWFVLITMSQYHFMFYLSRPLPNILALPLVLVALHCWIRRKHSAFIWLSAAATLIFRAELAMFLGFLLLFEMFYRRIHPIKVIKIGVPAGLACLCLTVVVDSVFWGRPLWPEGEVLYFNTILNKSSDYGTSPWAWYFYSAIPRGLGTSVLLVPLGAVLDVRAARLLWPPLAFVAAFSLLPHKELRFIIYVFPLLNVAAACACHKLWSNRSKSAFQKLVALGVFGHIVANCAFSVFLLSIAHVNYPGGVAMARLHRLQPAVPSSADLQSPVSVHICNLAAQTGVSRFTQLHSTWTYSKQENLKPGSPELMNFTHLIVEAKSKYSPSLKVYSQSHDILDSVEGFSHIGFNYNSFFPVRVKTKPMLFILKRKKDFSMSDMIPQSNKEIFSDTEIIEEEDTEEIFEDEDVEEEGTADEIIEEITEPDNTGILDKLPTISDEKENDESDTQHDNETVEENSQGTLNEDEIIQSEEEISEIDSNVGVIREDIRIISQEEELIVEPKVKKHRKTKRDSSFSKINQENEQKSFESVKRRGKKLVVEGVHQIKSVIPEGSENVVDDEIIVDNESKVTTGNDKQEESDVYPLNNRQGEYLENPNLDDEKLKDQREDNPDSRAPPTKVKENVKKLIETFKKEKEIVAEEVTTSVPVEQDTKSRDKFVVSKPKRKFSPRKEREASESIKIESNKSEEEPSTDEFKIDEVNVDEYLLSSIRKPVAEEKPDEPTIGKKGKFKGYERKSEDLSKRRRENLELPKEEITEEKNETEDDLELDEKLLAAEIIAEHQSELNRLLEQQQEEEDVGQQALKIDEKLLLQERLDQLQELFKQQQVQLDQLIDLQMKQAMKKETKEDKKKMKKRTTQKSEPSSQVKSEPEEIDPEAEERRQQEIVELEIEKAVKKKKAQIRIKNIINNLKLATAVVPDNETDNNSAVFQEDTAEFGYDQDEDDET</sequence>
<keyword evidence="16" id="KW-1185">Reference proteome</keyword>
<evidence type="ECO:0000256" key="12">
    <source>
        <dbReference type="RuleBase" id="RU363075"/>
    </source>
</evidence>
<evidence type="ECO:0000256" key="7">
    <source>
        <dbReference type="ARBA" id="ARBA00022824"/>
    </source>
</evidence>
<dbReference type="Pfam" id="PF03901">
    <property type="entry name" value="Glyco_transf_22"/>
    <property type="match status" value="1"/>
</dbReference>
<feature type="region of interest" description="Disordered" evidence="13">
    <location>
        <begin position="823"/>
        <end position="880"/>
    </location>
</feature>
<evidence type="ECO:0000313" key="16">
    <source>
        <dbReference type="Proteomes" id="UP000291343"/>
    </source>
</evidence>
<proteinExistence type="inferred from homology"/>
<keyword evidence="4 12" id="KW-0328">Glycosyltransferase</keyword>
<dbReference type="PANTHER" id="PTHR22760:SF1">
    <property type="entry name" value="DOL-P-MAN:MAN(7)GLCNAC(2)-PP-DOL ALPHA-1,6-MANNOSYLTRANSFERASE"/>
    <property type="match status" value="1"/>
</dbReference>
<keyword evidence="6 12" id="KW-0812">Transmembrane</keyword>
<feature type="compositionally biased region" description="Basic and acidic residues" evidence="13">
    <location>
        <begin position="827"/>
        <end position="838"/>
    </location>
</feature>
<comment type="pathway">
    <text evidence="2">Protein modification; protein glycosylation.</text>
</comment>
<feature type="compositionally biased region" description="Basic and acidic residues" evidence="13">
    <location>
        <begin position="764"/>
        <end position="773"/>
    </location>
</feature>
<evidence type="ECO:0000256" key="14">
    <source>
        <dbReference type="SAM" id="SignalP"/>
    </source>
</evidence>
<dbReference type="OrthoDB" id="19039at2759"/>
<keyword evidence="8 12" id="KW-1133">Transmembrane helix</keyword>
<feature type="compositionally biased region" description="Basic and acidic residues" evidence="13">
    <location>
        <begin position="783"/>
        <end position="810"/>
    </location>
</feature>
<gene>
    <name evidence="15" type="ORF">LSTR_LSTR003648</name>
</gene>
<evidence type="ECO:0000256" key="4">
    <source>
        <dbReference type="ARBA" id="ARBA00022676"/>
    </source>
</evidence>
<feature type="transmembrane region" description="Helical" evidence="12">
    <location>
        <begin position="252"/>
        <end position="275"/>
    </location>
</feature>
<protein>
    <recommendedName>
        <fullName evidence="12">Mannosyltransferase</fullName>
        <ecNumber evidence="12">2.4.1.-</ecNumber>
    </recommendedName>
</protein>
<dbReference type="Proteomes" id="UP000291343">
    <property type="component" value="Unassembled WGS sequence"/>
</dbReference>
<feature type="region of interest" description="Disordered" evidence="13">
    <location>
        <begin position="619"/>
        <end position="648"/>
    </location>
</feature>
<feature type="transmembrane region" description="Helical" evidence="12">
    <location>
        <begin position="163"/>
        <end position="187"/>
    </location>
</feature>
<evidence type="ECO:0000256" key="9">
    <source>
        <dbReference type="ARBA" id="ARBA00023136"/>
    </source>
</evidence>
<feature type="region of interest" description="Disordered" evidence="13">
    <location>
        <begin position="753"/>
        <end position="810"/>
    </location>
</feature>
<dbReference type="FunCoup" id="A0A482XAH9">
    <property type="interactions" value="913"/>
</dbReference>
<dbReference type="EC" id="2.4.1.-" evidence="12"/>
<feature type="region of interest" description="Disordered" evidence="13">
    <location>
        <begin position="1035"/>
        <end position="1060"/>
    </location>
</feature>
<feature type="transmembrane region" description="Helical" evidence="12">
    <location>
        <begin position="58"/>
        <end position="75"/>
    </location>
</feature>
<feature type="region of interest" description="Disordered" evidence="13">
    <location>
        <begin position="955"/>
        <end position="995"/>
    </location>
</feature>
<keyword evidence="9 12" id="KW-0472">Membrane</keyword>
<evidence type="ECO:0000256" key="1">
    <source>
        <dbReference type="ARBA" id="ARBA00004477"/>
    </source>
</evidence>
<feature type="region of interest" description="Disordered" evidence="13">
    <location>
        <begin position="680"/>
        <end position="735"/>
    </location>
</feature>
<dbReference type="AlphaFoldDB" id="A0A482XAH9"/>
<dbReference type="EMBL" id="QKKF02013937">
    <property type="protein sequence ID" value="RZF42824.1"/>
    <property type="molecule type" value="Genomic_DNA"/>
</dbReference>
<feature type="compositionally biased region" description="Basic and acidic residues" evidence="13">
    <location>
        <begin position="955"/>
        <end position="964"/>
    </location>
</feature>
<feature type="compositionally biased region" description="Basic and acidic residues" evidence="13">
    <location>
        <begin position="635"/>
        <end position="646"/>
    </location>
</feature>
<reference evidence="15 16" key="1">
    <citation type="journal article" date="2017" name="Gigascience">
        <title>Genome sequence of the small brown planthopper, Laodelphax striatellus.</title>
        <authorList>
            <person name="Zhu J."/>
            <person name="Jiang F."/>
            <person name="Wang X."/>
            <person name="Yang P."/>
            <person name="Bao Y."/>
            <person name="Zhao W."/>
            <person name="Wang W."/>
            <person name="Lu H."/>
            <person name="Wang Q."/>
            <person name="Cui N."/>
            <person name="Li J."/>
            <person name="Chen X."/>
            <person name="Luo L."/>
            <person name="Yu J."/>
            <person name="Kang L."/>
            <person name="Cui F."/>
        </authorList>
    </citation>
    <scope>NUCLEOTIDE SEQUENCE [LARGE SCALE GENOMIC DNA]</scope>
    <source>
        <strain evidence="15">Lst14</strain>
    </source>
</reference>
<comment type="catalytic activity">
    <reaction evidence="11">
        <text>an alpha-D-Man-(1-&gt;2)-alpha-D-Man-(1-&gt;2)-alpha-D-Man-(1-&gt;3)-[alpha-D-Man-(1-&gt;2)-alpha-D-Man-(1-&gt;3)-alpha-D-Man-(1-&gt;6)]-beta-D-Man-(1-&gt;4)-beta-D-GlcNAc-(1-&gt;4)-alpha-D-GlcNAc-diphospho-di-trans,poly-cis-dolichol + a di-trans,poly-cis-dolichyl beta-D-mannosyl phosphate = an alpha-D-Man-(1-&gt;2)-alpha-D-Man-(1-&gt;2)-alpha-D-Man-(1-&gt;3)-[alpha-D-Man-(1-&gt;2)-alpha-D-Man-(1-&gt;3)-[alpha-D-Man-(1-&gt;6)]-alpha-D-Man-(1-&gt;6)]-beta-D-Man-(1-&gt;4)-beta-D-GlcNAc-(1-&gt;4)-alpha-D-GlcNAc-diphospho-di-trans,poly-cis-dolichol + a di-trans,poly-cis-dolichyl phosphate + H(+)</text>
        <dbReference type="Rhea" id="RHEA:29535"/>
        <dbReference type="Rhea" id="RHEA-COMP:19498"/>
        <dbReference type="Rhea" id="RHEA-COMP:19501"/>
        <dbReference type="Rhea" id="RHEA-COMP:19518"/>
        <dbReference type="Rhea" id="RHEA-COMP:19519"/>
        <dbReference type="ChEBI" id="CHEBI:15378"/>
        <dbReference type="ChEBI" id="CHEBI:57683"/>
        <dbReference type="ChEBI" id="CHEBI:58211"/>
        <dbReference type="ChEBI" id="CHEBI:132517"/>
        <dbReference type="ChEBI" id="CHEBI:132519"/>
        <dbReference type="EC" id="2.4.1.260"/>
    </reaction>
    <physiologicalReaction direction="left-to-right" evidence="11">
        <dbReference type="Rhea" id="RHEA:29536"/>
    </physiologicalReaction>
</comment>
<evidence type="ECO:0000313" key="15">
    <source>
        <dbReference type="EMBL" id="RZF42824.1"/>
    </source>
</evidence>
<evidence type="ECO:0000256" key="10">
    <source>
        <dbReference type="ARBA" id="ARBA00044721"/>
    </source>
</evidence>
<keyword evidence="14" id="KW-0732">Signal</keyword>
<dbReference type="InterPro" id="IPR005599">
    <property type="entry name" value="GPI_mannosylTrfase"/>
</dbReference>
<name>A0A482XAH9_LAOST</name>
<dbReference type="GO" id="GO:0005789">
    <property type="term" value="C:endoplasmic reticulum membrane"/>
    <property type="evidence" value="ECO:0007669"/>
    <property type="project" value="UniProtKB-SubCell"/>
</dbReference>
<feature type="transmembrane region" description="Helical" evidence="12">
    <location>
        <begin position="199"/>
        <end position="222"/>
    </location>
</feature>
<feature type="transmembrane region" description="Helical" evidence="12">
    <location>
        <begin position="282"/>
        <end position="297"/>
    </location>
</feature>
<comment type="caution">
    <text evidence="15">The sequence shown here is derived from an EMBL/GenBank/DDBJ whole genome shotgun (WGS) entry which is preliminary data.</text>
</comment>
<keyword evidence="5" id="KW-0808">Transferase</keyword>
<dbReference type="STRING" id="195883.A0A482XAH9"/>
<feature type="compositionally biased region" description="Acidic residues" evidence="13">
    <location>
        <begin position="1046"/>
        <end position="1060"/>
    </location>
</feature>
<evidence type="ECO:0000256" key="5">
    <source>
        <dbReference type="ARBA" id="ARBA00022679"/>
    </source>
</evidence>
<evidence type="ECO:0000256" key="8">
    <source>
        <dbReference type="ARBA" id="ARBA00022989"/>
    </source>
</evidence>
<comment type="similarity">
    <text evidence="3 12">Belongs to the glycosyltransferase 22 family.</text>
</comment>
<feature type="transmembrane region" description="Helical" evidence="12">
    <location>
        <begin position="303"/>
        <end position="323"/>
    </location>
</feature>
<comment type="subcellular location">
    <subcellularLocation>
        <location evidence="1 12">Endoplasmic reticulum membrane</location>
        <topology evidence="1 12">Multi-pass membrane protein</topology>
    </subcellularLocation>
</comment>
<feature type="region of interest" description="Disordered" evidence="13">
    <location>
        <begin position="554"/>
        <end position="578"/>
    </location>
</feature>
<evidence type="ECO:0000256" key="11">
    <source>
        <dbReference type="ARBA" id="ARBA00048899"/>
    </source>
</evidence>
<dbReference type="UniPathway" id="UPA00378"/>
<feature type="transmembrane region" description="Helical" evidence="12">
    <location>
        <begin position="87"/>
        <end position="105"/>
    </location>
</feature>
<comment type="function">
    <text evidence="10">Mannosyltransferase that operates in the biosynthetic pathway of dolichol-linked oligosaccharides, the glycan precursors employed in protein asparagine (N)-glycosylation. The assembly of dolichol-linked oligosaccharides begins on the cytosolic side of the endoplasmic reticulum membrane and finishes in its lumen. The sequential addition of sugars to dolichol pyrophosphate produces dolichol-linked oligosaccharides containing fourteen sugars, including two GlcNAcs, nine mannoses and three glucoses. Once assembled, the oligosaccharide is transferred from the lipid to nascent proteins by oligosaccharyltransferases. In the lumen of the endoplasmic reticulum, adds the eighth mannose residue in an alpha-1,6 linkage onto Man(7)GlcNAc(2)-PP-dolichol to produce Man(8)GlcNAc(2)-PP-dolichol.</text>
</comment>
<dbReference type="GO" id="GO:0006487">
    <property type="term" value="P:protein N-linked glycosylation"/>
    <property type="evidence" value="ECO:0007669"/>
    <property type="project" value="TreeGrafter"/>
</dbReference>
<keyword evidence="7 12" id="KW-0256">Endoplasmic reticulum</keyword>
<dbReference type="GO" id="GO:0052917">
    <property type="term" value="F:dol-P-Man:Man(7)GlcNAc(2)-PP-Dol alpha-1,6-mannosyltransferase activity"/>
    <property type="evidence" value="ECO:0007669"/>
    <property type="project" value="UniProtKB-EC"/>
</dbReference>
<evidence type="ECO:0000256" key="3">
    <source>
        <dbReference type="ARBA" id="ARBA00007063"/>
    </source>
</evidence>
<feature type="signal peptide" evidence="14">
    <location>
        <begin position="1"/>
        <end position="23"/>
    </location>
</feature>
<feature type="compositionally biased region" description="Basic and acidic residues" evidence="13">
    <location>
        <begin position="713"/>
        <end position="726"/>
    </location>
</feature>
<evidence type="ECO:0000256" key="2">
    <source>
        <dbReference type="ARBA" id="ARBA00004922"/>
    </source>
</evidence>
<feature type="chain" id="PRO_5019865148" description="Mannosyltransferase" evidence="14">
    <location>
        <begin position="24"/>
        <end position="1060"/>
    </location>
</feature>
<evidence type="ECO:0000256" key="6">
    <source>
        <dbReference type="ARBA" id="ARBA00022692"/>
    </source>
</evidence>